<organism evidence="2 3">
    <name type="scientific">Dovyalis caffra</name>
    <dbReference type="NCBI Taxonomy" id="77055"/>
    <lineage>
        <taxon>Eukaryota</taxon>
        <taxon>Viridiplantae</taxon>
        <taxon>Streptophyta</taxon>
        <taxon>Embryophyta</taxon>
        <taxon>Tracheophyta</taxon>
        <taxon>Spermatophyta</taxon>
        <taxon>Magnoliopsida</taxon>
        <taxon>eudicotyledons</taxon>
        <taxon>Gunneridae</taxon>
        <taxon>Pentapetalae</taxon>
        <taxon>rosids</taxon>
        <taxon>fabids</taxon>
        <taxon>Malpighiales</taxon>
        <taxon>Salicaceae</taxon>
        <taxon>Flacourtieae</taxon>
        <taxon>Dovyalis</taxon>
    </lineage>
</organism>
<dbReference type="EMBL" id="CAWUPB010001173">
    <property type="protein sequence ID" value="CAK7346100.1"/>
    <property type="molecule type" value="Genomic_DNA"/>
</dbReference>
<evidence type="ECO:0000313" key="3">
    <source>
        <dbReference type="Proteomes" id="UP001314170"/>
    </source>
</evidence>
<gene>
    <name evidence="2" type="ORF">DCAF_LOCUS18770</name>
</gene>
<dbReference type="AlphaFoldDB" id="A0AAV1S6K8"/>
<protein>
    <submittedName>
        <fullName evidence="2">Uncharacterized protein</fullName>
    </submittedName>
</protein>
<comment type="caution">
    <text evidence="2">The sequence shown here is derived from an EMBL/GenBank/DDBJ whole genome shotgun (WGS) entry which is preliminary data.</text>
</comment>
<dbReference type="Proteomes" id="UP001314170">
    <property type="component" value="Unassembled WGS sequence"/>
</dbReference>
<keyword evidence="3" id="KW-1185">Reference proteome</keyword>
<feature type="chain" id="PRO_5043572875" evidence="1">
    <location>
        <begin position="21"/>
        <end position="211"/>
    </location>
</feature>
<feature type="signal peptide" evidence="1">
    <location>
        <begin position="1"/>
        <end position="20"/>
    </location>
</feature>
<evidence type="ECO:0000313" key="2">
    <source>
        <dbReference type="EMBL" id="CAK7346100.1"/>
    </source>
</evidence>
<keyword evidence="1" id="KW-0732">Signal</keyword>
<accession>A0AAV1S6K8</accession>
<sequence>MGSSVVTIYLFNLNILTGEAGEQEIVKQEDSEELFSIASTAQEHQMLVPALLKDRSQQSEVRSHYIFGLLDDERETNEEKSLIWEAEHLDRVDEVGVGENNVQNQGAKVEGLKVKGPEFGVVVDSKTDEDEWEYITNISLYVKESQSSNRNGLKRSKKMASSAYVPSRCSIPQNFIEEMTQTDSTLDCDGKEMNIERKVMPDYVDKVSILR</sequence>
<evidence type="ECO:0000256" key="1">
    <source>
        <dbReference type="SAM" id="SignalP"/>
    </source>
</evidence>
<proteinExistence type="predicted"/>
<reference evidence="2 3" key="1">
    <citation type="submission" date="2024-01" db="EMBL/GenBank/DDBJ databases">
        <authorList>
            <person name="Waweru B."/>
        </authorList>
    </citation>
    <scope>NUCLEOTIDE SEQUENCE [LARGE SCALE GENOMIC DNA]</scope>
</reference>
<name>A0AAV1S6K8_9ROSI</name>